<dbReference type="SUPFAM" id="SSF56420">
    <property type="entry name" value="Peptide deformylase"/>
    <property type="match status" value="1"/>
</dbReference>
<comment type="caution">
    <text evidence="7">The sequence shown here is derived from an EMBL/GenBank/DDBJ whole genome shotgun (WGS) entry which is preliminary data.</text>
</comment>
<evidence type="ECO:0000256" key="6">
    <source>
        <dbReference type="HAMAP-Rule" id="MF_00163"/>
    </source>
</evidence>
<evidence type="ECO:0000256" key="3">
    <source>
        <dbReference type="ARBA" id="ARBA00022801"/>
    </source>
</evidence>
<keyword evidence="4 6" id="KW-0648">Protein biosynthesis</keyword>
<dbReference type="HAMAP" id="MF_00163">
    <property type="entry name" value="Pep_deformylase"/>
    <property type="match status" value="1"/>
</dbReference>
<dbReference type="EMBL" id="FNKY01000001">
    <property type="protein sequence ID" value="SDQ51193.1"/>
    <property type="molecule type" value="Genomic_DNA"/>
</dbReference>
<name>A0ABY0TA05_9PROT</name>
<proteinExistence type="inferred from homology"/>
<dbReference type="PANTHER" id="PTHR10458:SF20">
    <property type="entry name" value="PEPTIDE DEFORMYLASE 1"/>
    <property type="match status" value="1"/>
</dbReference>
<keyword evidence="3 6" id="KW-0378">Hydrolase</keyword>
<reference evidence="7 8" key="1">
    <citation type="submission" date="2016-10" db="EMBL/GenBank/DDBJ databases">
        <authorList>
            <person name="Varghese N."/>
            <person name="Submissions S."/>
        </authorList>
    </citation>
    <scope>NUCLEOTIDE SEQUENCE [LARGE SCALE GENOMIC DNA]</scope>
    <source>
        <strain evidence="7 8">Nl1</strain>
    </source>
</reference>
<dbReference type="EC" id="3.5.1.88" evidence="6"/>
<dbReference type="InterPro" id="IPR036821">
    <property type="entry name" value="Peptide_deformylase_sf"/>
</dbReference>
<evidence type="ECO:0000256" key="1">
    <source>
        <dbReference type="ARBA" id="ARBA00010759"/>
    </source>
</evidence>
<dbReference type="CDD" id="cd00487">
    <property type="entry name" value="Pep_deformylase"/>
    <property type="match status" value="1"/>
</dbReference>
<gene>
    <name evidence="6" type="primary">def</name>
    <name evidence="7" type="ORF">SAMN05216402_1136</name>
</gene>
<feature type="binding site" evidence="6">
    <location>
        <position position="142"/>
    </location>
    <ligand>
        <name>Fe cation</name>
        <dbReference type="ChEBI" id="CHEBI:24875"/>
    </ligand>
</feature>
<evidence type="ECO:0000313" key="8">
    <source>
        <dbReference type="Proteomes" id="UP000183471"/>
    </source>
</evidence>
<organism evidence="7 8">
    <name type="scientific">Nitrosospira multiformis</name>
    <dbReference type="NCBI Taxonomy" id="1231"/>
    <lineage>
        <taxon>Bacteria</taxon>
        <taxon>Pseudomonadati</taxon>
        <taxon>Pseudomonadota</taxon>
        <taxon>Betaproteobacteria</taxon>
        <taxon>Nitrosomonadales</taxon>
        <taxon>Nitrosomonadaceae</taxon>
        <taxon>Nitrosospira</taxon>
    </lineage>
</organism>
<dbReference type="PANTHER" id="PTHR10458">
    <property type="entry name" value="PEPTIDE DEFORMYLASE"/>
    <property type="match status" value="1"/>
</dbReference>
<feature type="binding site" evidence="6">
    <location>
        <position position="100"/>
    </location>
    <ligand>
        <name>Fe cation</name>
        <dbReference type="ChEBI" id="CHEBI:24875"/>
    </ligand>
</feature>
<dbReference type="RefSeq" id="WP_074631342.1">
    <property type="nucleotide sequence ID" value="NZ_FNKY01000001.1"/>
</dbReference>
<comment type="function">
    <text evidence="6">Removes the formyl group from the N-terminal Met of newly synthesized proteins. Requires at least a dipeptide for an efficient rate of reaction. N-terminal L-methionine is a prerequisite for activity but the enzyme has broad specificity at other positions.</text>
</comment>
<comment type="catalytic activity">
    <reaction evidence="6">
        <text>N-terminal N-formyl-L-methionyl-[peptide] + H2O = N-terminal L-methionyl-[peptide] + formate</text>
        <dbReference type="Rhea" id="RHEA:24420"/>
        <dbReference type="Rhea" id="RHEA-COMP:10639"/>
        <dbReference type="Rhea" id="RHEA-COMP:10640"/>
        <dbReference type="ChEBI" id="CHEBI:15377"/>
        <dbReference type="ChEBI" id="CHEBI:15740"/>
        <dbReference type="ChEBI" id="CHEBI:49298"/>
        <dbReference type="ChEBI" id="CHEBI:64731"/>
        <dbReference type="EC" id="3.5.1.88"/>
    </reaction>
</comment>
<dbReference type="PRINTS" id="PR01576">
    <property type="entry name" value="PDEFORMYLASE"/>
</dbReference>
<protein>
    <recommendedName>
        <fullName evidence="6">Peptide deformylase</fullName>
        <shortName evidence="6">PDF</shortName>
        <ecNumber evidence="6">3.5.1.88</ecNumber>
    </recommendedName>
    <alternativeName>
        <fullName evidence="6">Polypeptide deformylase</fullName>
    </alternativeName>
</protein>
<keyword evidence="2 6" id="KW-0479">Metal-binding</keyword>
<dbReference type="NCBIfam" id="TIGR00079">
    <property type="entry name" value="pept_deformyl"/>
    <property type="match status" value="1"/>
</dbReference>
<feature type="active site" evidence="6">
    <location>
        <position position="143"/>
    </location>
</feature>
<comment type="cofactor">
    <cofactor evidence="6">
        <name>Fe(2+)</name>
        <dbReference type="ChEBI" id="CHEBI:29033"/>
    </cofactor>
    <text evidence="6">Binds 1 Fe(2+) ion.</text>
</comment>
<evidence type="ECO:0000313" key="7">
    <source>
        <dbReference type="EMBL" id="SDQ51193.1"/>
    </source>
</evidence>
<comment type="similarity">
    <text evidence="1 6">Belongs to the polypeptide deformylase family.</text>
</comment>
<sequence length="177" mass="19974">MSIKPVLRMGDPRLLEVAGKVKKFGTPELNELIQDMHDTMEALNGAGLAAPQIGISLQVVIFGVKRNPRYPDAEEVPYTVLINPEVAPLTQEMEQDWEGCLSVPGMRGMVPRFTRLRYRGLDQYGGSIDREVDGFHARVVQHECDHLQGILYPMRITDFRTFGFTDVLFPDQAPMDE</sequence>
<keyword evidence="8" id="KW-1185">Reference proteome</keyword>
<accession>A0ABY0TA05</accession>
<feature type="binding site" evidence="6">
    <location>
        <position position="146"/>
    </location>
    <ligand>
        <name>Fe cation</name>
        <dbReference type="ChEBI" id="CHEBI:24875"/>
    </ligand>
</feature>
<dbReference type="PIRSF" id="PIRSF004749">
    <property type="entry name" value="Pep_def"/>
    <property type="match status" value="1"/>
</dbReference>
<dbReference type="InterPro" id="IPR023635">
    <property type="entry name" value="Peptide_deformylase"/>
</dbReference>
<keyword evidence="5 6" id="KW-0408">Iron</keyword>
<dbReference type="Pfam" id="PF01327">
    <property type="entry name" value="Pep_deformylase"/>
    <property type="match status" value="1"/>
</dbReference>
<evidence type="ECO:0000256" key="2">
    <source>
        <dbReference type="ARBA" id="ARBA00022723"/>
    </source>
</evidence>
<evidence type="ECO:0000256" key="4">
    <source>
        <dbReference type="ARBA" id="ARBA00022917"/>
    </source>
</evidence>
<dbReference type="NCBIfam" id="NF001159">
    <property type="entry name" value="PRK00150.1-3"/>
    <property type="match status" value="1"/>
</dbReference>
<evidence type="ECO:0000256" key="5">
    <source>
        <dbReference type="ARBA" id="ARBA00023004"/>
    </source>
</evidence>
<dbReference type="Gene3D" id="3.90.45.10">
    <property type="entry name" value="Peptide deformylase"/>
    <property type="match status" value="1"/>
</dbReference>
<dbReference type="Proteomes" id="UP000183471">
    <property type="component" value="Unassembled WGS sequence"/>
</dbReference>